<dbReference type="GO" id="GO:0006355">
    <property type="term" value="P:regulation of DNA-templated transcription"/>
    <property type="evidence" value="ECO:0007669"/>
    <property type="project" value="InterPro"/>
</dbReference>
<keyword evidence="6" id="KW-0238">DNA-binding</keyword>
<dbReference type="Proteomes" id="UP000050297">
    <property type="component" value="Unassembled WGS sequence"/>
</dbReference>
<dbReference type="PROSITE" id="PS00688">
    <property type="entry name" value="SIGMA54_INTERACT_3"/>
    <property type="match status" value="1"/>
</dbReference>
<dbReference type="Gene3D" id="3.30.450.20">
    <property type="entry name" value="PAS domain"/>
    <property type="match status" value="1"/>
</dbReference>
<feature type="domain" description="Sigma-54 factor interaction" evidence="8">
    <location>
        <begin position="169"/>
        <end position="395"/>
    </location>
</feature>
<dbReference type="EMBL" id="LJPM01000196">
    <property type="protein sequence ID" value="KPW22220.1"/>
    <property type="molecule type" value="Genomic_DNA"/>
</dbReference>
<dbReference type="GO" id="GO:0005524">
    <property type="term" value="F:ATP binding"/>
    <property type="evidence" value="ECO:0007669"/>
    <property type="project" value="UniProtKB-KW"/>
</dbReference>
<dbReference type="Pfam" id="PF00158">
    <property type="entry name" value="Sigma54_activat"/>
    <property type="match status" value="1"/>
</dbReference>
<dbReference type="GO" id="GO:0052040">
    <property type="term" value="P:symbiont-mediated perturbation of host programmed cell death"/>
    <property type="evidence" value="ECO:0007669"/>
    <property type="project" value="UniProtKB-KW"/>
</dbReference>
<reference evidence="9 10" key="1">
    <citation type="submission" date="2015-09" db="EMBL/GenBank/DDBJ databases">
        <title>Genome announcement of multiple Pseudomonas syringae strains.</title>
        <authorList>
            <person name="Thakur S."/>
            <person name="Wang P.W."/>
            <person name="Gong Y."/>
            <person name="Weir B.S."/>
            <person name="Guttman D.S."/>
        </authorList>
    </citation>
    <scope>NUCLEOTIDE SEQUENCE [LARGE SCALE GENOMIC DNA]</scope>
    <source>
        <strain evidence="9 10">ICMP2802</strain>
    </source>
</reference>
<dbReference type="PRINTS" id="PR01590">
    <property type="entry name" value="HTHFIS"/>
</dbReference>
<dbReference type="InterPro" id="IPR002197">
    <property type="entry name" value="HTH_Fis"/>
</dbReference>
<evidence type="ECO:0000256" key="7">
    <source>
        <dbReference type="ARBA" id="ARBA00023163"/>
    </source>
</evidence>
<dbReference type="InterPro" id="IPR003593">
    <property type="entry name" value="AAA+_ATPase"/>
</dbReference>
<evidence type="ECO:0000256" key="3">
    <source>
        <dbReference type="ARBA" id="ARBA00022840"/>
    </source>
</evidence>
<evidence type="ECO:0000256" key="6">
    <source>
        <dbReference type="ARBA" id="ARBA00023125"/>
    </source>
</evidence>
<dbReference type="PROSITE" id="PS50045">
    <property type="entry name" value="SIGMA54_INTERACT_4"/>
    <property type="match status" value="1"/>
</dbReference>
<keyword evidence="4" id="KW-0928">Hypersensitive response elicitation</keyword>
<organism evidence="9 10">
    <name type="scientific">Pseudomonas syringae pv. aceris</name>
    <dbReference type="NCBI Taxonomy" id="199198"/>
    <lineage>
        <taxon>Bacteria</taxon>
        <taxon>Pseudomonadati</taxon>
        <taxon>Pseudomonadota</taxon>
        <taxon>Gammaproteobacteria</taxon>
        <taxon>Pseudomonadales</taxon>
        <taxon>Pseudomonadaceae</taxon>
        <taxon>Pseudomonas</taxon>
        <taxon>Pseudomonas syringae</taxon>
    </lineage>
</organism>
<dbReference type="InterPro" id="IPR013656">
    <property type="entry name" value="PAS_4"/>
</dbReference>
<evidence type="ECO:0000313" key="10">
    <source>
        <dbReference type="Proteomes" id="UP000050297"/>
    </source>
</evidence>
<dbReference type="InterPro" id="IPR025943">
    <property type="entry name" value="Sigma_54_int_dom_ATP-bd_2"/>
</dbReference>
<dbReference type="PROSITE" id="PS00676">
    <property type="entry name" value="SIGMA54_INTERACT_2"/>
    <property type="match status" value="1"/>
</dbReference>
<dbReference type="Pfam" id="PF02954">
    <property type="entry name" value="HTH_8"/>
    <property type="match status" value="1"/>
</dbReference>
<dbReference type="Pfam" id="PF08448">
    <property type="entry name" value="PAS_4"/>
    <property type="match status" value="1"/>
</dbReference>
<dbReference type="Gene3D" id="1.10.10.60">
    <property type="entry name" value="Homeodomain-like"/>
    <property type="match status" value="1"/>
</dbReference>
<dbReference type="CDD" id="cd00009">
    <property type="entry name" value="AAA"/>
    <property type="match status" value="1"/>
</dbReference>
<dbReference type="GO" id="GO:0043565">
    <property type="term" value="F:sequence-specific DNA binding"/>
    <property type="evidence" value="ECO:0007669"/>
    <property type="project" value="InterPro"/>
</dbReference>
<evidence type="ECO:0000313" key="9">
    <source>
        <dbReference type="EMBL" id="KPW22220.1"/>
    </source>
</evidence>
<dbReference type="PANTHER" id="PTHR32071">
    <property type="entry name" value="TRANSCRIPTIONAL REGULATORY PROTEIN"/>
    <property type="match status" value="1"/>
</dbReference>
<dbReference type="AlphaFoldDB" id="A0A0P9HNJ9"/>
<proteinExistence type="predicted"/>
<keyword evidence="2" id="KW-0808">Transferase</keyword>
<keyword evidence="1" id="KW-0547">Nucleotide-binding</keyword>
<dbReference type="InterPro" id="IPR009057">
    <property type="entry name" value="Homeodomain-like_sf"/>
</dbReference>
<gene>
    <name evidence="9" type="ORF">ALO91_05728</name>
</gene>
<evidence type="ECO:0000259" key="8">
    <source>
        <dbReference type="PROSITE" id="PS50045"/>
    </source>
</evidence>
<keyword evidence="2" id="KW-0418">Kinase</keyword>
<keyword evidence="5" id="KW-0805">Transcription regulation</keyword>
<dbReference type="InterPro" id="IPR058031">
    <property type="entry name" value="AAA_lid_NorR"/>
</dbReference>
<name>A0A0P9HNJ9_PSESX</name>
<dbReference type="InterPro" id="IPR027417">
    <property type="entry name" value="P-loop_NTPase"/>
</dbReference>
<dbReference type="InterPro" id="IPR002078">
    <property type="entry name" value="Sigma_54_int"/>
</dbReference>
<dbReference type="Pfam" id="PF25601">
    <property type="entry name" value="AAA_lid_14"/>
    <property type="match status" value="1"/>
</dbReference>
<evidence type="ECO:0000256" key="2">
    <source>
        <dbReference type="ARBA" id="ARBA00022777"/>
    </source>
</evidence>
<dbReference type="FunFam" id="3.40.50.300:FF:000006">
    <property type="entry name" value="DNA-binding transcriptional regulator NtrC"/>
    <property type="match status" value="1"/>
</dbReference>
<dbReference type="InterPro" id="IPR035965">
    <property type="entry name" value="PAS-like_dom_sf"/>
</dbReference>
<keyword evidence="3" id="KW-0067">ATP-binding</keyword>
<keyword evidence="7" id="KW-0804">Transcription</keyword>
<dbReference type="Gene3D" id="3.40.50.300">
    <property type="entry name" value="P-loop containing nucleotide triphosphate hydrolases"/>
    <property type="match status" value="1"/>
</dbReference>
<dbReference type="SUPFAM" id="SSF52540">
    <property type="entry name" value="P-loop containing nucleoside triphosphate hydrolases"/>
    <property type="match status" value="1"/>
</dbReference>
<evidence type="ECO:0000256" key="1">
    <source>
        <dbReference type="ARBA" id="ARBA00022741"/>
    </source>
</evidence>
<comment type="caution">
    <text evidence="9">The sequence shown here is derived from an EMBL/GenBank/DDBJ whole genome shotgun (WGS) entry which is preliminary data.</text>
</comment>
<dbReference type="SUPFAM" id="SSF55785">
    <property type="entry name" value="PYP-like sensor domain (PAS domain)"/>
    <property type="match status" value="1"/>
</dbReference>
<dbReference type="Gene3D" id="1.10.8.60">
    <property type="match status" value="1"/>
</dbReference>
<dbReference type="PROSITE" id="PS00675">
    <property type="entry name" value="SIGMA54_INTERACT_1"/>
    <property type="match status" value="1"/>
</dbReference>
<evidence type="ECO:0000256" key="5">
    <source>
        <dbReference type="ARBA" id="ARBA00023015"/>
    </source>
</evidence>
<sequence length="468" mass="51360">MPHSGSHLAVRGTSWQANGLSCAQPTGAPMNLIATDFPGSRMQSLVSYLEHDLRPTIVLDTDYNIIAANTAYQRQFGVEGTPHVGEKCYRVSHQFAVPCDQAGEHCPMRKAHETRLPERLLHIHHTPRGPEHVDVELRPILDDQGEVIAYVERLSSVAVASVQPQQHGLVGRSAAFKEVLSALQRAAPAQIPVLLQGESGTGKELFARALHASSARSAGPLVVVDCTGLTETLLESELFGYEKGAFTGALQRKTGLAEAAHGGTLFLDEIGEVPLAMQVKLLRLIESGSFRPVGSLRTVHSDFRLVVATHKPLREMVADGSFRQDLFYRISAFPIRLPALRERSDDLPLLIDSLLQRIAPGAAPRVDAEAMKLLSLYSYPGNIRELRNILERARLFTDDGVIRVQDLPAEVRGQGEAGGVTYRQQDDGLEKLAHALRVFNGSRSELARELGLSERTLYRRLRALGIPR</sequence>
<dbReference type="GO" id="GO:0016301">
    <property type="term" value="F:kinase activity"/>
    <property type="evidence" value="ECO:0007669"/>
    <property type="project" value="UniProtKB-KW"/>
</dbReference>
<dbReference type="InterPro" id="IPR025944">
    <property type="entry name" value="Sigma_54_int_dom_CS"/>
</dbReference>
<dbReference type="PATRIC" id="fig|199198.5.peg.5671"/>
<protein>
    <submittedName>
        <fullName evidence="9">Helix-turn-helix, Fis-type</fullName>
    </submittedName>
</protein>
<dbReference type="InterPro" id="IPR025662">
    <property type="entry name" value="Sigma_54_int_dom_ATP-bd_1"/>
</dbReference>
<dbReference type="SMART" id="SM00382">
    <property type="entry name" value="AAA"/>
    <property type="match status" value="1"/>
</dbReference>
<dbReference type="SUPFAM" id="SSF46689">
    <property type="entry name" value="Homeodomain-like"/>
    <property type="match status" value="1"/>
</dbReference>
<accession>A0A0P9HNJ9</accession>
<evidence type="ECO:0000256" key="4">
    <source>
        <dbReference type="ARBA" id="ARBA00022978"/>
    </source>
</evidence>